<reference evidence="7 8" key="1">
    <citation type="journal article" date="2018" name="Front. Microbiol.">
        <title>Hydrolytic Capabilities as a Key to Environmental Success: Chitinolytic and Cellulolytic Acidobacteria From Acidic Sub-arctic Soils and Boreal Peatlands.</title>
        <authorList>
            <person name="Belova S.E."/>
            <person name="Ravin N.V."/>
            <person name="Pankratov T.A."/>
            <person name="Rakitin A.L."/>
            <person name="Ivanova A.A."/>
            <person name="Beletsky A.V."/>
            <person name="Mardanov A.V."/>
            <person name="Sinninghe Damste J.S."/>
            <person name="Dedysh S.N."/>
        </authorList>
    </citation>
    <scope>NUCLEOTIDE SEQUENCE [LARGE SCALE GENOMIC DNA]</scope>
    <source>
        <strain evidence="7 8">SBC82</strain>
    </source>
</reference>
<sequence>MVQRFYEVMFIVRPDVLDEDLDKLIAGLETTITGGGGAIRSIEKLGRRKLAYTVRKFNDGNYVLLTVDADGKLIAEVERRLRVIEPVIKFITVRMDEETKRLDKVKALRASRKKLSAQPIAAPAPLAAAVEETPAPAAAVAPAAAIPAETVPEAATATV</sequence>
<dbReference type="PANTHER" id="PTHR21011:SF1">
    <property type="entry name" value="SMALL RIBOSOMAL SUBUNIT PROTEIN BS6M"/>
    <property type="match status" value="1"/>
</dbReference>
<dbReference type="HAMAP" id="MF_00360">
    <property type="entry name" value="Ribosomal_bS6"/>
    <property type="match status" value="1"/>
</dbReference>
<dbReference type="Pfam" id="PF01250">
    <property type="entry name" value="Ribosomal_S6"/>
    <property type="match status" value="1"/>
</dbReference>
<keyword evidence="2 6" id="KW-0689">Ribosomal protein</keyword>
<comment type="function">
    <text evidence="4 6">Binds together with bS18 to 16S ribosomal RNA.</text>
</comment>
<accession>A0A2Z5FVW0</accession>
<dbReference type="InterPro" id="IPR014717">
    <property type="entry name" value="Transl_elong_EF1B/ribsomal_bS6"/>
</dbReference>
<organism evidence="7 8">
    <name type="scientific">Acidisarcina polymorpha</name>
    <dbReference type="NCBI Taxonomy" id="2211140"/>
    <lineage>
        <taxon>Bacteria</taxon>
        <taxon>Pseudomonadati</taxon>
        <taxon>Acidobacteriota</taxon>
        <taxon>Terriglobia</taxon>
        <taxon>Terriglobales</taxon>
        <taxon>Acidobacteriaceae</taxon>
        <taxon>Acidisarcina</taxon>
    </lineage>
</organism>
<protein>
    <recommendedName>
        <fullName evidence="5 6">Small ribosomal subunit protein bS6</fullName>
    </recommendedName>
</protein>
<keyword evidence="3 6" id="KW-0687">Ribonucleoprotein</keyword>
<dbReference type="EMBL" id="CP030840">
    <property type="protein sequence ID" value="AXC11023.1"/>
    <property type="molecule type" value="Genomic_DNA"/>
</dbReference>
<comment type="similarity">
    <text evidence="1 6">Belongs to the bacterial ribosomal protein bS6 family.</text>
</comment>
<dbReference type="Proteomes" id="UP000253606">
    <property type="component" value="Chromosome"/>
</dbReference>
<dbReference type="GO" id="GO:1990904">
    <property type="term" value="C:ribonucleoprotein complex"/>
    <property type="evidence" value="ECO:0007669"/>
    <property type="project" value="UniProtKB-KW"/>
</dbReference>
<evidence type="ECO:0000256" key="5">
    <source>
        <dbReference type="ARBA" id="ARBA00035294"/>
    </source>
</evidence>
<dbReference type="GO" id="GO:0003735">
    <property type="term" value="F:structural constituent of ribosome"/>
    <property type="evidence" value="ECO:0007669"/>
    <property type="project" value="InterPro"/>
</dbReference>
<dbReference type="AlphaFoldDB" id="A0A2Z5FVW0"/>
<dbReference type="GO" id="GO:0005840">
    <property type="term" value="C:ribosome"/>
    <property type="evidence" value="ECO:0007669"/>
    <property type="project" value="UniProtKB-KW"/>
</dbReference>
<evidence type="ECO:0000256" key="3">
    <source>
        <dbReference type="ARBA" id="ARBA00023274"/>
    </source>
</evidence>
<dbReference type="Gene3D" id="3.30.70.60">
    <property type="match status" value="1"/>
</dbReference>
<dbReference type="SUPFAM" id="SSF54995">
    <property type="entry name" value="Ribosomal protein S6"/>
    <property type="match status" value="1"/>
</dbReference>
<dbReference type="GO" id="GO:0006412">
    <property type="term" value="P:translation"/>
    <property type="evidence" value="ECO:0007669"/>
    <property type="project" value="UniProtKB-UniRule"/>
</dbReference>
<evidence type="ECO:0000256" key="1">
    <source>
        <dbReference type="ARBA" id="ARBA00009512"/>
    </source>
</evidence>
<dbReference type="InterPro" id="IPR035980">
    <property type="entry name" value="Ribosomal_bS6_sf"/>
</dbReference>
<evidence type="ECO:0000256" key="6">
    <source>
        <dbReference type="HAMAP-Rule" id="MF_00360"/>
    </source>
</evidence>
<name>A0A2Z5FVW0_9BACT</name>
<keyword evidence="6" id="KW-0694">RNA-binding</keyword>
<dbReference type="CDD" id="cd00473">
    <property type="entry name" value="bS6"/>
    <property type="match status" value="1"/>
</dbReference>
<keyword evidence="8" id="KW-1185">Reference proteome</keyword>
<dbReference type="InterPro" id="IPR020814">
    <property type="entry name" value="Ribosomal_S6_plastid/chlpt"/>
</dbReference>
<dbReference type="PANTHER" id="PTHR21011">
    <property type="entry name" value="MITOCHONDRIAL 28S RIBOSOMAL PROTEIN S6"/>
    <property type="match status" value="1"/>
</dbReference>
<gene>
    <name evidence="6" type="primary">rpsF</name>
    <name evidence="7" type="ORF">ACPOL_1677</name>
</gene>
<dbReference type="NCBIfam" id="TIGR00166">
    <property type="entry name" value="S6"/>
    <property type="match status" value="1"/>
</dbReference>
<dbReference type="InterPro" id="IPR000529">
    <property type="entry name" value="Ribosomal_bS6"/>
</dbReference>
<proteinExistence type="inferred from homology"/>
<dbReference type="GO" id="GO:0005737">
    <property type="term" value="C:cytoplasm"/>
    <property type="evidence" value="ECO:0007669"/>
    <property type="project" value="UniProtKB-ARBA"/>
</dbReference>
<dbReference type="GO" id="GO:0070181">
    <property type="term" value="F:small ribosomal subunit rRNA binding"/>
    <property type="evidence" value="ECO:0007669"/>
    <property type="project" value="TreeGrafter"/>
</dbReference>
<evidence type="ECO:0000313" key="7">
    <source>
        <dbReference type="EMBL" id="AXC11023.1"/>
    </source>
</evidence>
<dbReference type="KEGG" id="abas:ACPOL_1677"/>
<evidence type="ECO:0000256" key="2">
    <source>
        <dbReference type="ARBA" id="ARBA00022980"/>
    </source>
</evidence>
<evidence type="ECO:0000256" key="4">
    <source>
        <dbReference type="ARBA" id="ARBA00035104"/>
    </source>
</evidence>
<evidence type="ECO:0000313" key="8">
    <source>
        <dbReference type="Proteomes" id="UP000253606"/>
    </source>
</evidence>
<keyword evidence="6" id="KW-0699">rRNA-binding</keyword>